<keyword evidence="3" id="KW-0436">Ligase</keyword>
<dbReference type="InterPro" id="IPR036736">
    <property type="entry name" value="ACP-like_sf"/>
</dbReference>
<keyword evidence="4" id="KW-0511">Multifunctional enzyme</keyword>
<sequence length="2387" mass="263952">MIYPISPEDVSPPGVVHTVVSSLPSPYTQTLGYGIYDRISQAIISASVARILGAYSDTTDVLLGIALDDSHSIRPVRVSLDIQRTWKDTIFEIANALVDPTWPSISPSSLDELLGEGSSPPIVCFSSHLDGLSAPSTPLTLAIHSSDLSISLTVSDRLMHKTVAEMFLTQVKAAYENALKQFSSPISSLGDLPNDVKSIYEKVPAEERKNLSPIPYVRFATDYLTLRANDSPHLTAVRWYPHLAPDLPSATFRPDTITYGEWNKLANQVGRWLLRKGLQREDRVAVCMERSISFHVVFIAILRAGGCYVPLPQERQVYIARDSDARFVIVGRHSPSFAFFGQKSLDIDGPSEREAITAESDLDLNLAQDDGLSYLLYTSGTSTRTQANGNYLSVVHSIAFDVHLPEIMVPIANRLPILVAPRSELFEDLPHYVKEFKVSHLGIVPSLIEATMGTVEVGKQSGQISSLRYVASGGEKMSDAILDKWANHPTIRLANFYGPSEVTIGCAARLMNRVTPRENIGRPFANVSAFVVDENMSIVLRGIPGELVVEGPLVGRGYLNRPDLTEKVFLEFPEKGKGRWAYRTGDLVRMMPDSTLEILGRIDHQIKLRGVRIESEGISSIIRRASLVGVTLDVVTILAKHPAIASEQLVSFFSWDASVPIGRRKAELPSLVDPPAGLMARIRSACDKELATYMRPSHILPIGWIPLNANGKTDSKALGQWFMNLPVEELTQSGPTRHPTSTDALRNGSEIEGQVSDIVMKLFNVPANMLSVSSSLFTFGLDSMGAIQLSSELRKGLSLTISPTDILTHPTIHSIVGQVDAHRQQEKSSIAQPSFVEQFSTEWLDVARSALPSVRVVRVLPPFPLQEGVLFRSVGSSAMYVQHVLTRCRDGTSITKLRDAWKNVMAKHDILRTVFYFGRDLVQAILHVDDVDVPWSENGTDFNDDSFREGFETGDALAIASNINLSLSSTPAFRLSLYTSIDGTNYLVLSIHHALFDGSSLPVLLKDVENEYLQDSQIPFPKVGELLDRLHTLDFSNAQRFWTEHFAGFDWEEMHFKSPSTTVATITSSPFVAPLSTWKSKASTCNVTLQTVLTCAYGYLAATRLYDRSDVSFGVIRNGRLLDVEGVDAAMCPMITVLPCRLDFASLEDVLLRAQKSTSEAVEYEHIPLSRIHRWVGSEQGLFDTLFSVSFRDNSKSSLWDVISSQNPQPEYILAVEVVLDTETDTITVNAAYTGDDIYSGVVEGIVGDLEKISSQICSGNVQEPLHVNPRVATRVPRAYSNGINEDEFTSGTKPSDETVEHVRNIASDFLRLDPALLLDTTSLMTFGLDSIRSVGLSRALQSKGFHISSISIMRHPTPIGIASRLSQKLQESSPNVETPSTVSFKAECQTVRDAIAETEIKLTSDDRVEVFPTTTLQAGMLSQTVNSAGRRYMHLFPLRLKQGVVIELLRRAWEKVAESSSVLRTSFHFMDDLGTWVQVIHSVPDLKWSEDEIHSGWSTGSWFENFLSSFDWDNDAGCLQRPPLYLHLVQGPDSPLLLLSMHHALYDGSSIAMLLQAVEDAYYGEQSPTVAAFVDLLPHILWQERHGTQYFLRLLEDAAPNPLPRLKTPSDRTILDKHEIVIDSQLVDDVRSRAGVTLQCLGQAAFAQLLALLTKSKDVVFGHVVSGRSIPGAETVLGPVLSTVPFRVRLDATQSNHDLLSVVHRNNIDALPWQHASLRALQRAKGAESLWDSLFVFQPESEKSTREPLWAFEQTDELTEVSTQYALNLELHKTINGFTVQAACKADAMTEEELKKALLEFERLLRNIIEFPEQSSCEDIPMFAPVHVETPPITPTTPTIPVPQIGHNFDALNNLLSSLARVSIEHIHAETSLVALGIDSIIAIQVASKARQLGFALRAQDVVQSRTVSNLYLKCIQSNQATKPTLHDEAVVEITGEEECSLKSKLEGAFSGPESSIESILVASPGMKWLAGAWQKSNGSRFQHAFAYRLPSDVTVAQVRGAWGELLHKHAILRSTITSTSDLGQPRIAVFKPLSVLTELSWSETSLVDSTPLRDQVAEHMKELVSHPPSLRRPPTRARFYSSSEENFFVLYMNHFQYDAWSIQLLIDDLAHSIRGDQITTSDAKLSAWLRASVPNSDALREQETYWKSTFPRPIQRTYFPSLVNPPDPNSSNRIVFTRLDTLLHASALEVRARELDVSLPTLLLAAWAKLQATYTKNDAVTFGLWHAGRSGIMPAGDVERLAVPCMNVLPLHVPHNAGDDVLRVASLIQDALRKRTPIIEQTDLESVDGWVGGGGKPLCNVYVNIVKVAPEVPYMIPDVIDTQEDVIRKLSITDLIQDDIMIDILITANDTVGMSIEASSQILDIDGAADLVEEWGRLIKEGLQV</sequence>
<dbReference type="Gene3D" id="1.10.1200.10">
    <property type="entry name" value="ACP-like"/>
    <property type="match status" value="3"/>
</dbReference>
<dbReference type="InterPro" id="IPR000873">
    <property type="entry name" value="AMP-dep_synth/lig_dom"/>
</dbReference>
<comment type="caution">
    <text evidence="6">The sequence shown here is derived from an EMBL/GenBank/DDBJ whole genome shotgun (WGS) entry which is preliminary data.</text>
</comment>
<dbReference type="Pfam" id="PF00668">
    <property type="entry name" value="Condensation"/>
    <property type="match status" value="3"/>
</dbReference>
<evidence type="ECO:0000256" key="3">
    <source>
        <dbReference type="ARBA" id="ARBA00022598"/>
    </source>
</evidence>
<dbReference type="InterPro" id="IPR009081">
    <property type="entry name" value="PP-bd_ACP"/>
</dbReference>
<dbReference type="GO" id="GO:0031177">
    <property type="term" value="F:phosphopantetheine binding"/>
    <property type="evidence" value="ECO:0007669"/>
    <property type="project" value="InterPro"/>
</dbReference>
<dbReference type="Proteomes" id="UP001212997">
    <property type="component" value="Unassembled WGS sequence"/>
</dbReference>
<proteinExistence type="predicted"/>
<dbReference type="InterPro" id="IPR006162">
    <property type="entry name" value="Ppantetheine_attach_site"/>
</dbReference>
<keyword evidence="1" id="KW-0596">Phosphopantetheine</keyword>
<evidence type="ECO:0000313" key="7">
    <source>
        <dbReference type="Proteomes" id="UP001212997"/>
    </source>
</evidence>
<dbReference type="GO" id="GO:0043041">
    <property type="term" value="P:amino acid activation for nonribosomal peptide biosynthetic process"/>
    <property type="evidence" value="ECO:0007669"/>
    <property type="project" value="TreeGrafter"/>
</dbReference>
<dbReference type="Pfam" id="PF00550">
    <property type="entry name" value="PP-binding"/>
    <property type="match status" value="3"/>
</dbReference>
<dbReference type="FunFam" id="3.30.300.30:FF:000033">
    <property type="entry name" value="Nonribosomal siderophore peptide synthase SidC"/>
    <property type="match status" value="1"/>
</dbReference>
<dbReference type="Gene3D" id="3.30.300.30">
    <property type="match status" value="1"/>
</dbReference>
<name>A0AAD5YEX7_9APHY</name>
<dbReference type="PROSITE" id="PS50075">
    <property type="entry name" value="CARRIER"/>
    <property type="match status" value="2"/>
</dbReference>
<evidence type="ECO:0000256" key="2">
    <source>
        <dbReference type="ARBA" id="ARBA00022553"/>
    </source>
</evidence>
<dbReference type="InterPro" id="IPR045851">
    <property type="entry name" value="AMP-bd_C_sf"/>
</dbReference>
<dbReference type="GO" id="GO:0044550">
    <property type="term" value="P:secondary metabolite biosynthetic process"/>
    <property type="evidence" value="ECO:0007669"/>
    <property type="project" value="TreeGrafter"/>
</dbReference>
<dbReference type="CDD" id="cd05930">
    <property type="entry name" value="A_NRPS"/>
    <property type="match status" value="1"/>
</dbReference>
<dbReference type="SMART" id="SM00823">
    <property type="entry name" value="PKS_PP"/>
    <property type="match status" value="2"/>
</dbReference>
<dbReference type="SUPFAM" id="SSF56801">
    <property type="entry name" value="Acetyl-CoA synthetase-like"/>
    <property type="match status" value="1"/>
</dbReference>
<dbReference type="PROSITE" id="PS00012">
    <property type="entry name" value="PHOSPHOPANTETHEINE"/>
    <property type="match status" value="3"/>
</dbReference>
<dbReference type="InterPro" id="IPR023213">
    <property type="entry name" value="CAT-like_dom_sf"/>
</dbReference>
<dbReference type="InterPro" id="IPR042099">
    <property type="entry name" value="ANL_N_sf"/>
</dbReference>
<gene>
    <name evidence="6" type="ORF">NLI96_g9748</name>
</gene>
<evidence type="ECO:0000259" key="5">
    <source>
        <dbReference type="PROSITE" id="PS50075"/>
    </source>
</evidence>
<protein>
    <recommendedName>
        <fullName evidence="5">Carrier domain-containing protein</fullName>
    </recommendedName>
</protein>
<feature type="domain" description="Carrier" evidence="5">
    <location>
        <begin position="746"/>
        <end position="823"/>
    </location>
</feature>
<organism evidence="6 7">
    <name type="scientific">Meripilus lineatus</name>
    <dbReference type="NCBI Taxonomy" id="2056292"/>
    <lineage>
        <taxon>Eukaryota</taxon>
        <taxon>Fungi</taxon>
        <taxon>Dikarya</taxon>
        <taxon>Basidiomycota</taxon>
        <taxon>Agaricomycotina</taxon>
        <taxon>Agaricomycetes</taxon>
        <taxon>Polyporales</taxon>
        <taxon>Meripilaceae</taxon>
        <taxon>Meripilus</taxon>
    </lineage>
</organism>
<dbReference type="Gene3D" id="3.40.50.12780">
    <property type="entry name" value="N-terminal domain of ligase-like"/>
    <property type="match status" value="2"/>
</dbReference>
<keyword evidence="2" id="KW-0597">Phosphoprotein</keyword>
<dbReference type="PANTHER" id="PTHR45527">
    <property type="entry name" value="NONRIBOSOMAL PEPTIDE SYNTHETASE"/>
    <property type="match status" value="1"/>
</dbReference>
<keyword evidence="7" id="KW-1185">Reference proteome</keyword>
<dbReference type="GO" id="GO:0016874">
    <property type="term" value="F:ligase activity"/>
    <property type="evidence" value="ECO:0007669"/>
    <property type="project" value="UniProtKB-KW"/>
</dbReference>
<dbReference type="Gene3D" id="3.30.559.10">
    <property type="entry name" value="Chloramphenicol acetyltransferase-like domain"/>
    <property type="match status" value="3"/>
</dbReference>
<dbReference type="GO" id="GO:0005737">
    <property type="term" value="C:cytoplasm"/>
    <property type="evidence" value="ECO:0007669"/>
    <property type="project" value="TreeGrafter"/>
</dbReference>
<evidence type="ECO:0000313" key="6">
    <source>
        <dbReference type="EMBL" id="KAJ3478450.1"/>
    </source>
</evidence>
<dbReference type="SUPFAM" id="SSF47336">
    <property type="entry name" value="ACP-like"/>
    <property type="match status" value="3"/>
</dbReference>
<dbReference type="InterPro" id="IPR020806">
    <property type="entry name" value="PKS_PP-bd"/>
</dbReference>
<dbReference type="EMBL" id="JANAWD010000510">
    <property type="protein sequence ID" value="KAJ3478450.1"/>
    <property type="molecule type" value="Genomic_DNA"/>
</dbReference>
<dbReference type="PANTHER" id="PTHR45527:SF1">
    <property type="entry name" value="FATTY ACID SYNTHASE"/>
    <property type="match status" value="1"/>
</dbReference>
<dbReference type="SUPFAM" id="SSF52777">
    <property type="entry name" value="CoA-dependent acyltransferases"/>
    <property type="match status" value="6"/>
</dbReference>
<feature type="domain" description="Carrier" evidence="5">
    <location>
        <begin position="1297"/>
        <end position="1370"/>
    </location>
</feature>
<evidence type="ECO:0000256" key="1">
    <source>
        <dbReference type="ARBA" id="ARBA00022450"/>
    </source>
</evidence>
<dbReference type="Gene3D" id="3.30.559.30">
    <property type="entry name" value="Nonribosomal peptide synthetase, condensation domain"/>
    <property type="match status" value="3"/>
</dbReference>
<reference evidence="6" key="1">
    <citation type="submission" date="2022-07" db="EMBL/GenBank/DDBJ databases">
        <title>Genome Sequence of Physisporinus lineatus.</title>
        <authorList>
            <person name="Buettner E."/>
        </authorList>
    </citation>
    <scope>NUCLEOTIDE SEQUENCE</scope>
    <source>
        <strain evidence="6">VT162</strain>
    </source>
</reference>
<accession>A0AAD5YEX7</accession>
<dbReference type="InterPro" id="IPR001242">
    <property type="entry name" value="Condensation_dom"/>
</dbReference>
<evidence type="ECO:0000256" key="4">
    <source>
        <dbReference type="ARBA" id="ARBA00023268"/>
    </source>
</evidence>
<dbReference type="Pfam" id="PF00501">
    <property type="entry name" value="AMP-binding"/>
    <property type="match status" value="2"/>
</dbReference>